<feature type="transmembrane region" description="Helical" evidence="1">
    <location>
        <begin position="6"/>
        <end position="22"/>
    </location>
</feature>
<evidence type="ECO:0000256" key="1">
    <source>
        <dbReference type="SAM" id="Phobius"/>
    </source>
</evidence>
<evidence type="ECO:0000313" key="3">
    <source>
        <dbReference type="Proteomes" id="UP000297597"/>
    </source>
</evidence>
<keyword evidence="1" id="KW-0472">Membrane</keyword>
<dbReference type="EMBL" id="QFFZ01000016">
    <property type="protein sequence ID" value="TEB11260.1"/>
    <property type="molecule type" value="Genomic_DNA"/>
</dbReference>
<dbReference type="Proteomes" id="UP000297597">
    <property type="component" value="Unassembled WGS sequence"/>
</dbReference>
<keyword evidence="3" id="KW-1185">Reference proteome</keyword>
<protein>
    <submittedName>
        <fullName evidence="2">Uncharacterized protein</fullName>
    </submittedName>
</protein>
<keyword evidence="1" id="KW-0812">Transmembrane</keyword>
<feature type="transmembrane region" description="Helical" evidence="1">
    <location>
        <begin position="42"/>
        <end position="64"/>
    </location>
</feature>
<sequence>MVEFLGWIGFLLFLGTLVPFFTRRIRLNGASIKLLSQNHHAIALASLAALTLHGFFALSSGRHWGRGAGVHVNGNILSGVLAWTALAAVVAIALKASRHKPFVRTHCLVVILLALLVTVHVF</sequence>
<evidence type="ECO:0000313" key="2">
    <source>
        <dbReference type="EMBL" id="TEB11260.1"/>
    </source>
</evidence>
<dbReference type="AlphaFoldDB" id="A0A4Y7RR76"/>
<feature type="transmembrane region" description="Helical" evidence="1">
    <location>
        <begin position="76"/>
        <end position="94"/>
    </location>
</feature>
<reference evidence="2 3" key="1">
    <citation type="journal article" date="2018" name="Environ. Microbiol.">
        <title>Novel energy conservation strategies and behaviour of Pelotomaculum schinkii driving syntrophic propionate catabolism.</title>
        <authorList>
            <person name="Hidalgo-Ahumada C.A.P."/>
            <person name="Nobu M.K."/>
            <person name="Narihiro T."/>
            <person name="Tamaki H."/>
            <person name="Liu W.T."/>
            <person name="Kamagata Y."/>
            <person name="Stams A.J.M."/>
            <person name="Imachi H."/>
            <person name="Sousa D.Z."/>
        </authorList>
    </citation>
    <scope>NUCLEOTIDE SEQUENCE [LARGE SCALE GENOMIC DNA]</scope>
    <source>
        <strain evidence="2 3">MGP</strain>
    </source>
</reference>
<comment type="caution">
    <text evidence="2">The sequence shown here is derived from an EMBL/GenBank/DDBJ whole genome shotgun (WGS) entry which is preliminary data.</text>
</comment>
<keyword evidence="1" id="KW-1133">Transmembrane helix</keyword>
<accession>A0A4Y7RR76</accession>
<name>A0A4Y7RR76_9FIRM</name>
<feature type="transmembrane region" description="Helical" evidence="1">
    <location>
        <begin position="101"/>
        <end position="121"/>
    </location>
</feature>
<organism evidence="2 3">
    <name type="scientific">Pelotomaculum propionicicum</name>
    <dbReference type="NCBI Taxonomy" id="258475"/>
    <lineage>
        <taxon>Bacteria</taxon>
        <taxon>Bacillati</taxon>
        <taxon>Bacillota</taxon>
        <taxon>Clostridia</taxon>
        <taxon>Eubacteriales</taxon>
        <taxon>Desulfotomaculaceae</taxon>
        <taxon>Pelotomaculum</taxon>
    </lineage>
</organism>
<proteinExistence type="predicted"/>
<gene>
    <name evidence="2" type="ORF">Pmgp_01795</name>
</gene>